<dbReference type="EMBL" id="JAOPJZ010000017">
    <property type="protein sequence ID" value="MCU4753512.1"/>
    <property type="molecule type" value="Genomic_DNA"/>
</dbReference>
<organism evidence="1 2">
    <name type="scientific">Natronosalvus hydrolyticus</name>
    <dbReference type="NCBI Taxonomy" id="2979988"/>
    <lineage>
        <taxon>Archaea</taxon>
        <taxon>Methanobacteriati</taxon>
        <taxon>Methanobacteriota</taxon>
        <taxon>Stenosarchaea group</taxon>
        <taxon>Halobacteria</taxon>
        <taxon>Halobacteriales</taxon>
        <taxon>Natrialbaceae</taxon>
        <taxon>Natronosalvus</taxon>
    </lineage>
</organism>
<accession>A0AAP2ZA51</accession>
<dbReference type="Pfam" id="PF05120">
    <property type="entry name" value="GvpG"/>
    <property type="match status" value="1"/>
</dbReference>
<protein>
    <submittedName>
        <fullName evidence="1">Protein gvpG</fullName>
    </submittedName>
</protein>
<gene>
    <name evidence="1" type="ORF">OB919_16225</name>
</gene>
<dbReference type="AlphaFoldDB" id="A0AAP2ZA51"/>
<dbReference type="RefSeq" id="WP_342809828.1">
    <property type="nucleotide sequence ID" value="NZ_JAOPJZ010000017.1"/>
</dbReference>
<dbReference type="InterPro" id="IPR007804">
    <property type="entry name" value="GvpG"/>
</dbReference>
<name>A0AAP2ZA51_9EURY</name>
<evidence type="ECO:0000313" key="1">
    <source>
        <dbReference type="EMBL" id="MCU4753512.1"/>
    </source>
</evidence>
<sequence>MFIIDDLLVRPFINIVDAIHTLALNEMYDVEAIEDELKENQLLFELGERSETEYRQRKAVLEEELAIAREVQEEFSSGRIEVKS</sequence>
<dbReference type="InterPro" id="IPR054797">
    <property type="entry name" value="Gas_vesic_GvpG_halobact"/>
</dbReference>
<comment type="caution">
    <text evidence="1">The sequence shown here is derived from an EMBL/GenBank/DDBJ whole genome shotgun (WGS) entry which is preliminary data.</text>
</comment>
<dbReference type="NCBIfam" id="NF045779">
    <property type="entry name" value="gas_vesic_GvpG"/>
    <property type="match status" value="1"/>
</dbReference>
<reference evidence="1 2" key="1">
    <citation type="submission" date="2022-09" db="EMBL/GenBank/DDBJ databases">
        <title>Enrichment on poylsaccharides allowed isolation of novel metabolic and taxonomic groups of Haloarchaea.</title>
        <authorList>
            <person name="Sorokin D.Y."/>
            <person name="Elcheninov A.G."/>
            <person name="Khizhniak T.V."/>
            <person name="Kolganova T.V."/>
            <person name="Kublanov I.V."/>
        </authorList>
    </citation>
    <scope>NUCLEOTIDE SEQUENCE [LARGE SCALE GENOMIC DNA]</scope>
    <source>
        <strain evidence="1 2">AArc-curdl1</strain>
    </source>
</reference>
<keyword evidence="2" id="KW-1185">Reference proteome</keyword>
<evidence type="ECO:0000313" key="2">
    <source>
        <dbReference type="Proteomes" id="UP001321047"/>
    </source>
</evidence>
<dbReference type="Proteomes" id="UP001321047">
    <property type="component" value="Unassembled WGS sequence"/>
</dbReference>
<proteinExistence type="predicted"/>